<keyword evidence="2" id="KW-1185">Reference proteome</keyword>
<sequence length="246" mass="25237">MSSSSASPADLADAIRRQAVQAGAETPAVRGADWRLATVATVNTDGTIITTDGITARRLETYRAPAVNDVIVVTVSGNGNWIAAGRMATTLDTVGTKLFARKTANTARNTTTTLADDPHLTVTVTANAVYELALTLFWTGPNAGGIKGAFAVPSGTAGRWSLYGPDVSMTAGGNTAQVRADSVGSLTTALPAGSSDTSHAMTAQPTGLVVVGGTGGSFTFQWAQNTSNASDTTLFTHSWMSLIRVA</sequence>
<evidence type="ECO:0000313" key="1">
    <source>
        <dbReference type="EMBL" id="PAU46165.1"/>
    </source>
</evidence>
<protein>
    <submittedName>
        <fullName evidence="1">Uncharacterized protein</fullName>
    </submittedName>
</protein>
<reference evidence="1 2" key="1">
    <citation type="submission" date="2017-08" db="EMBL/GenBank/DDBJ databases">
        <title>Genome sequence of Streptomyces albireticuli NRRL B-1670.</title>
        <authorList>
            <person name="Graham D.E."/>
            <person name="Mahan K.M."/>
            <person name="Klingeman D.M."/>
            <person name="Hettich R.L."/>
            <person name="Parry R.J."/>
            <person name="Spain J.C."/>
        </authorList>
    </citation>
    <scope>NUCLEOTIDE SEQUENCE [LARGE SCALE GENOMIC DNA]</scope>
    <source>
        <strain evidence="1 2">NRRL B-1670</strain>
    </source>
</reference>
<comment type="caution">
    <text evidence="1">The sequence shown here is derived from an EMBL/GenBank/DDBJ whole genome shotgun (WGS) entry which is preliminary data.</text>
</comment>
<proteinExistence type="predicted"/>
<accession>A0A2A2D3S9</accession>
<dbReference type="Proteomes" id="UP000218944">
    <property type="component" value="Unassembled WGS sequence"/>
</dbReference>
<evidence type="ECO:0000313" key="2">
    <source>
        <dbReference type="Proteomes" id="UP000218944"/>
    </source>
</evidence>
<organism evidence="1 2">
    <name type="scientific">Streptomyces albireticuli</name>
    <dbReference type="NCBI Taxonomy" id="1940"/>
    <lineage>
        <taxon>Bacteria</taxon>
        <taxon>Bacillati</taxon>
        <taxon>Actinomycetota</taxon>
        <taxon>Actinomycetes</taxon>
        <taxon>Kitasatosporales</taxon>
        <taxon>Streptomycetaceae</taxon>
        <taxon>Streptomyces</taxon>
    </lineage>
</organism>
<dbReference type="EMBL" id="NSJV01000486">
    <property type="protein sequence ID" value="PAU46165.1"/>
    <property type="molecule type" value="Genomic_DNA"/>
</dbReference>
<gene>
    <name evidence="1" type="ORF">CK936_25550</name>
</gene>
<dbReference type="RefSeq" id="WP_095583327.1">
    <property type="nucleotide sequence ID" value="NZ_JAJQQS010000026.1"/>
</dbReference>
<dbReference type="AlphaFoldDB" id="A0A2A2D3S9"/>
<name>A0A2A2D3S9_9ACTN</name>